<dbReference type="RefSeq" id="WP_168881796.1">
    <property type="nucleotide sequence ID" value="NZ_JABAIL010000002.1"/>
</dbReference>
<evidence type="ECO:0000313" key="4">
    <source>
        <dbReference type="EMBL" id="NLR91096.1"/>
    </source>
</evidence>
<proteinExistence type="predicted"/>
<reference evidence="4 5" key="1">
    <citation type="submission" date="2020-04" db="EMBL/GenBank/DDBJ databases">
        <title>Flammeovirga sp. SR4, a novel species isolated from seawater.</title>
        <authorList>
            <person name="Wang X."/>
        </authorList>
    </citation>
    <scope>NUCLEOTIDE SEQUENCE [LARGE SCALE GENOMIC DNA]</scope>
    <source>
        <strain evidence="4 5">SR4</strain>
    </source>
</reference>
<dbReference type="Pfam" id="PF18935">
    <property type="entry name" value="DUF5683"/>
    <property type="match status" value="1"/>
</dbReference>
<dbReference type="InterPro" id="IPR043738">
    <property type="entry name" value="DUF5683"/>
</dbReference>
<feature type="signal peptide" evidence="2">
    <location>
        <begin position="1"/>
        <end position="26"/>
    </location>
</feature>
<keyword evidence="1" id="KW-0472">Membrane</keyword>
<evidence type="ECO:0000259" key="3">
    <source>
        <dbReference type="Pfam" id="PF18935"/>
    </source>
</evidence>
<feature type="domain" description="DUF5683" evidence="3">
    <location>
        <begin position="83"/>
        <end position="233"/>
    </location>
</feature>
<feature type="transmembrane region" description="Helical" evidence="1">
    <location>
        <begin position="106"/>
        <end position="123"/>
    </location>
</feature>
<dbReference type="AlphaFoldDB" id="A0A7X8XV96"/>
<keyword evidence="2" id="KW-0732">Signal</keyword>
<keyword evidence="5" id="KW-1185">Reference proteome</keyword>
<dbReference type="EMBL" id="JABAIL010000002">
    <property type="protein sequence ID" value="NLR91096.1"/>
    <property type="molecule type" value="Genomic_DNA"/>
</dbReference>
<gene>
    <name evidence="4" type="ORF">HGP29_07755</name>
</gene>
<evidence type="ECO:0000256" key="1">
    <source>
        <dbReference type="SAM" id="Phobius"/>
    </source>
</evidence>
<protein>
    <recommendedName>
        <fullName evidence="3">DUF5683 domain-containing protein</fullName>
    </recommendedName>
</protein>
<evidence type="ECO:0000313" key="5">
    <source>
        <dbReference type="Proteomes" id="UP000585050"/>
    </source>
</evidence>
<name>A0A7X8XV96_9BACT</name>
<keyword evidence="1" id="KW-0812">Transmembrane</keyword>
<organism evidence="4 5">
    <name type="scientific">Flammeovirga agarivorans</name>
    <dbReference type="NCBI Taxonomy" id="2726742"/>
    <lineage>
        <taxon>Bacteria</taxon>
        <taxon>Pseudomonadati</taxon>
        <taxon>Bacteroidota</taxon>
        <taxon>Cytophagia</taxon>
        <taxon>Cytophagales</taxon>
        <taxon>Flammeovirgaceae</taxon>
        <taxon>Flammeovirga</taxon>
    </lineage>
</organism>
<dbReference type="Proteomes" id="UP000585050">
    <property type="component" value="Unassembled WGS sequence"/>
</dbReference>
<feature type="chain" id="PRO_5030686183" description="DUF5683 domain-containing protein" evidence="2">
    <location>
        <begin position="27"/>
        <end position="237"/>
    </location>
</feature>
<feature type="transmembrane region" description="Helical" evidence="1">
    <location>
        <begin position="176"/>
        <end position="194"/>
    </location>
</feature>
<evidence type="ECO:0000256" key="2">
    <source>
        <dbReference type="SAM" id="SignalP"/>
    </source>
</evidence>
<comment type="caution">
    <text evidence="4">The sequence shown here is derived from an EMBL/GenBank/DDBJ whole genome shotgun (WGS) entry which is preliminary data.</text>
</comment>
<keyword evidence="1" id="KW-1133">Transmembrane helix</keyword>
<sequence>MSSNRTYYIILSLFSLFFLTINSSYSQTVTDSTTVEEKELTAEEKRELNQKSIDSLTSIKQVPNHIDPNERKRKKKTQYKSLTEPTKASFYTIVIPGLGQIYNDKAWKIPILYGGFAVFGYFIKFNHTNYIQSSHWLAYKSDADPTNDDLIPEEYRGLSEDNLSSRRDRFRRDRDFMIIVACGWYLLGALDAAVDQHMRYYDVSEDLSLKIAPSAIQDPYSGLPALGARLTLQLNTK</sequence>
<accession>A0A7X8XV96</accession>